<keyword evidence="2" id="KW-1185">Reference proteome</keyword>
<protein>
    <recommendedName>
        <fullName evidence="3">DUF2591 domain-containing protein</fullName>
    </recommendedName>
</protein>
<dbReference type="Proteomes" id="UP000318122">
    <property type="component" value="Segment"/>
</dbReference>
<organism evidence="1 2">
    <name type="scientific">Aeromonas phage 2_D05</name>
    <dbReference type="NCBI Taxonomy" id="2588098"/>
    <lineage>
        <taxon>Viruses</taxon>
        <taxon>Duplodnaviria</taxon>
        <taxon>Heunggongvirae</taxon>
        <taxon>Uroviricota</taxon>
        <taxon>Caudoviricetes</taxon>
        <taxon>Kunmingvirus</taxon>
        <taxon>Kunmingvirus kv2D05</taxon>
    </lineage>
</organism>
<evidence type="ECO:0000313" key="2">
    <source>
        <dbReference type="Proteomes" id="UP000318122"/>
    </source>
</evidence>
<accession>A0A4Y5TXS6</accession>
<dbReference type="EMBL" id="MK804891">
    <property type="protein sequence ID" value="QDB73845.1"/>
    <property type="molecule type" value="Genomic_DNA"/>
</dbReference>
<reference evidence="1 2" key="1">
    <citation type="submission" date="2019-04" db="EMBL/GenBank/DDBJ databases">
        <title>Nine Novel Phages from a Plateau Lake in Southwest China Provide Insights into Aeromonas Phage Diversity.</title>
        <authorList>
            <person name="Xiao W."/>
        </authorList>
    </citation>
    <scope>NUCLEOTIDE SEQUENCE [LARGE SCALE GENOMIC DNA]</scope>
</reference>
<gene>
    <name evidence="1" type="ORF">2D05_014</name>
</gene>
<proteinExistence type="predicted"/>
<evidence type="ECO:0008006" key="3">
    <source>
        <dbReference type="Google" id="ProtNLM"/>
    </source>
</evidence>
<sequence length="117" mass="12178">MSQFVEVKTSELGGNCLCWATGKALGLKVRAVGRSVAVTGPVPYTNLSGDYYNPLGWEQGAGLFDDHAVSMDYCDGWLVAVNGGSATGSTKLVALCRAIVVTKLGDVVQVPAELVGK</sequence>
<name>A0A4Y5TXS6_9CAUD</name>
<evidence type="ECO:0000313" key="1">
    <source>
        <dbReference type="EMBL" id="QDB73845.1"/>
    </source>
</evidence>